<accession>A0A1Q9AG36</accession>
<protein>
    <submittedName>
        <fullName evidence="1">Membrane-anchored protein</fullName>
    </submittedName>
</protein>
<dbReference type="STRING" id="1672749.BJF92_04695"/>
<gene>
    <name evidence="1" type="ORF">BJF92_04695</name>
</gene>
<dbReference type="Proteomes" id="UP000186143">
    <property type="component" value="Unassembled WGS sequence"/>
</dbReference>
<name>A0A1Q9AG36_9HYPH</name>
<dbReference type="RefSeq" id="WP_075636126.1">
    <property type="nucleotide sequence ID" value="NZ_MKIO01000038.1"/>
</dbReference>
<organism evidence="1 2">
    <name type="scientific">Xaviernesmea rhizosphaerae</name>
    <dbReference type="NCBI Taxonomy" id="1672749"/>
    <lineage>
        <taxon>Bacteria</taxon>
        <taxon>Pseudomonadati</taxon>
        <taxon>Pseudomonadota</taxon>
        <taxon>Alphaproteobacteria</taxon>
        <taxon>Hyphomicrobiales</taxon>
        <taxon>Rhizobiaceae</taxon>
        <taxon>Rhizobium/Agrobacterium group</taxon>
        <taxon>Xaviernesmea</taxon>
    </lineage>
</organism>
<evidence type="ECO:0000313" key="1">
    <source>
        <dbReference type="EMBL" id="OLP53884.1"/>
    </source>
</evidence>
<reference evidence="1 2" key="1">
    <citation type="submission" date="2016-09" db="EMBL/GenBank/DDBJ databases">
        <title>Rhizobium sp. nov., a novel species isolated from the rice rhizosphere.</title>
        <authorList>
            <person name="Zhao J."/>
            <person name="Zhang X."/>
        </authorList>
    </citation>
    <scope>NUCLEOTIDE SEQUENCE [LARGE SCALE GENOMIC DNA]</scope>
    <source>
        <strain evidence="1 2">MH17</strain>
    </source>
</reference>
<comment type="caution">
    <text evidence="1">The sequence shown here is derived from an EMBL/GenBank/DDBJ whole genome shotgun (WGS) entry which is preliminary data.</text>
</comment>
<proteinExistence type="predicted"/>
<dbReference type="OrthoDB" id="7769278at2"/>
<evidence type="ECO:0000313" key="2">
    <source>
        <dbReference type="Proteomes" id="UP000186143"/>
    </source>
</evidence>
<sequence>MTFWQRLNRARRAWRYRWRYSRRKPQAPREAEPFSGPVIVLGSAPVSTRPAGFDAGFRLIAINGSQAAAKAWGVAAPDVTFLQFNQVEGKGDRAVAVRRVLSGERCGTLYVIRWPKGMDQLKAGLAAFSYSYDRLETIDAYQRSRLAHDVLGRLIVEADNDSKFSNGLTAVFYALANGATSVIISGIDPGSAGHVYNDLKLERLHSGTDAKILAELVERGFPVFTADRHVAEKSGLPLWTGEKKKEDA</sequence>
<dbReference type="AlphaFoldDB" id="A0A1Q9AG36"/>
<dbReference type="EMBL" id="MKIO01000038">
    <property type="protein sequence ID" value="OLP53884.1"/>
    <property type="molecule type" value="Genomic_DNA"/>
</dbReference>